<reference evidence="5 6" key="1">
    <citation type="journal article" date="2014" name="PLoS Genet.">
        <title>Phylogenetically driven sequencing of extremely halophilic archaea reveals strategies for static and dynamic osmo-response.</title>
        <authorList>
            <person name="Becker E.A."/>
            <person name="Seitzer P.M."/>
            <person name="Tritt A."/>
            <person name="Larsen D."/>
            <person name="Krusor M."/>
            <person name="Yao A.I."/>
            <person name="Wu D."/>
            <person name="Madern D."/>
            <person name="Eisen J.A."/>
            <person name="Darling A.E."/>
            <person name="Facciotti M.T."/>
        </authorList>
    </citation>
    <scope>NUCLEOTIDE SEQUENCE [LARGE SCALE GENOMIC DNA]</scope>
    <source>
        <strain evidence="5 6">JCM 10247</strain>
    </source>
</reference>
<dbReference type="UniPathway" id="UPA00071"/>
<dbReference type="InterPro" id="IPR001303">
    <property type="entry name" value="Aldolase_II/adducin_N"/>
</dbReference>
<accession>M0DDG7</accession>
<dbReference type="Gene3D" id="3.40.225.10">
    <property type="entry name" value="Class II aldolase/adducin N-terminal domain"/>
    <property type="match status" value="1"/>
</dbReference>
<dbReference type="GO" id="GO:0019323">
    <property type="term" value="P:pentose catabolic process"/>
    <property type="evidence" value="ECO:0007669"/>
    <property type="project" value="TreeGrafter"/>
</dbReference>
<feature type="region of interest" description="Disordered" evidence="3">
    <location>
        <begin position="1"/>
        <end position="20"/>
    </location>
</feature>
<protein>
    <submittedName>
        <fullName evidence="5">Class II aldolase/adducin family protein</fullName>
    </submittedName>
</protein>
<proteinExistence type="predicted"/>
<dbReference type="GO" id="GO:0046872">
    <property type="term" value="F:metal ion binding"/>
    <property type="evidence" value="ECO:0007669"/>
    <property type="project" value="UniProtKB-KW"/>
</dbReference>
<dbReference type="Proteomes" id="UP000011572">
    <property type="component" value="Unassembled WGS sequence"/>
</dbReference>
<dbReference type="RefSeq" id="WP_007345341.1">
    <property type="nucleotide sequence ID" value="NZ_AOIW01000053.1"/>
</dbReference>
<sequence length="236" mass="25015">MTRDGSAGSSGPDANSAPDANRDLLREAREAVVEYAPALAALTPGRTGNLSVRDGDRVAVTPTGVPYDSFDAADVPVVSLEGERLAGRMAPSSEVPMHTGIYQHDRPGAIVHTHSPWATTMATLGRKLPPIHYMIAAVGREVPLADYAPYGTEELAANVVAAMAEADSDAAILANHGLVVTGPDVETAVENTRHVEDICRLYLRASAVGEPRVLTDDQMATVEERFESYGQQPDAE</sequence>
<gene>
    <name evidence="5" type="ORF">C473_09327</name>
</gene>
<keyword evidence="2" id="KW-0456">Lyase</keyword>
<name>M0DDG7_9EURY</name>
<evidence type="ECO:0000256" key="1">
    <source>
        <dbReference type="ARBA" id="ARBA00022723"/>
    </source>
</evidence>
<comment type="caution">
    <text evidence="5">The sequence shown here is derived from an EMBL/GenBank/DDBJ whole genome shotgun (WGS) entry which is preliminary data.</text>
</comment>
<evidence type="ECO:0000313" key="6">
    <source>
        <dbReference type="Proteomes" id="UP000011572"/>
    </source>
</evidence>
<evidence type="ECO:0000256" key="3">
    <source>
        <dbReference type="SAM" id="MobiDB-lite"/>
    </source>
</evidence>
<dbReference type="SUPFAM" id="SSF53639">
    <property type="entry name" value="AraD/HMP-PK domain-like"/>
    <property type="match status" value="1"/>
</dbReference>
<dbReference type="PANTHER" id="PTHR22789:SF0">
    <property type="entry name" value="3-OXO-TETRONATE 4-PHOSPHATE DECARBOXYLASE-RELATED"/>
    <property type="match status" value="1"/>
</dbReference>
<dbReference type="Pfam" id="PF00596">
    <property type="entry name" value="Aldolase_II"/>
    <property type="match status" value="1"/>
</dbReference>
<dbReference type="GO" id="GO:0016832">
    <property type="term" value="F:aldehyde-lyase activity"/>
    <property type="evidence" value="ECO:0007669"/>
    <property type="project" value="TreeGrafter"/>
</dbReference>
<dbReference type="PANTHER" id="PTHR22789">
    <property type="entry name" value="FUCULOSE PHOSPHATE ALDOLASE"/>
    <property type="match status" value="1"/>
</dbReference>
<dbReference type="InterPro" id="IPR050197">
    <property type="entry name" value="Aldolase_class_II_sugar_metab"/>
</dbReference>
<dbReference type="PATRIC" id="fig|1227486.3.peg.1789"/>
<evidence type="ECO:0000256" key="2">
    <source>
        <dbReference type="ARBA" id="ARBA00023239"/>
    </source>
</evidence>
<dbReference type="GO" id="GO:0005829">
    <property type="term" value="C:cytosol"/>
    <property type="evidence" value="ECO:0007669"/>
    <property type="project" value="TreeGrafter"/>
</dbReference>
<keyword evidence="1" id="KW-0479">Metal-binding</keyword>
<dbReference type="InterPro" id="IPR036409">
    <property type="entry name" value="Aldolase_II/adducin_N_sf"/>
</dbReference>
<feature type="domain" description="Class II aldolase/adducin N-terminal" evidence="4">
    <location>
        <begin position="30"/>
        <end position="203"/>
    </location>
</feature>
<dbReference type="SMART" id="SM01007">
    <property type="entry name" value="Aldolase_II"/>
    <property type="match status" value="1"/>
</dbReference>
<evidence type="ECO:0000313" key="5">
    <source>
        <dbReference type="EMBL" id="ELZ32204.1"/>
    </source>
</evidence>
<evidence type="ECO:0000259" key="4">
    <source>
        <dbReference type="SMART" id="SM01007"/>
    </source>
</evidence>
<dbReference type="AlphaFoldDB" id="M0DDG7"/>
<organism evidence="5 6">
    <name type="scientific">Halorubrum distributum JCM 10247</name>
    <dbReference type="NCBI Taxonomy" id="1227486"/>
    <lineage>
        <taxon>Archaea</taxon>
        <taxon>Methanobacteriati</taxon>
        <taxon>Methanobacteriota</taxon>
        <taxon>Stenosarchaea group</taxon>
        <taxon>Halobacteria</taxon>
        <taxon>Halobacteriales</taxon>
        <taxon>Haloferacaceae</taxon>
        <taxon>Halorubrum</taxon>
        <taxon>Halorubrum distributum group</taxon>
    </lineage>
</organism>
<dbReference type="EMBL" id="AOIW01000053">
    <property type="protein sequence ID" value="ELZ32204.1"/>
    <property type="molecule type" value="Genomic_DNA"/>
</dbReference>